<name>A0ABS8HZH6_9FIRM</name>
<reference evidence="2" key="1">
    <citation type="submission" date="2021-11" db="EMBL/GenBank/DDBJ databases">
        <title>Description of a new species Pelosinus isolated from the bottom sediments of Lake Baikal.</title>
        <authorList>
            <person name="Zakharyuk A."/>
        </authorList>
    </citation>
    <scope>NUCLEOTIDE SEQUENCE</scope>
    <source>
        <strain evidence="2">Bkl1</strain>
    </source>
</reference>
<dbReference type="EMBL" id="JAJHJB010000003">
    <property type="protein sequence ID" value="MCC5464579.1"/>
    <property type="molecule type" value="Genomic_DNA"/>
</dbReference>
<evidence type="ECO:0000313" key="1">
    <source>
        <dbReference type="EMBL" id="MCC5464579.1"/>
    </source>
</evidence>
<dbReference type="RefSeq" id="WP_229534011.1">
    <property type="nucleotide sequence ID" value="NZ_JAJHJB010000003.1"/>
</dbReference>
<dbReference type="InterPro" id="IPR022555">
    <property type="entry name" value="DUF2577"/>
</dbReference>
<gene>
    <name evidence="1" type="ORF">LMF89_04265</name>
    <name evidence="2" type="ORF">LMF89_19480</name>
</gene>
<comment type="caution">
    <text evidence="2">The sequence shown here is derived from an EMBL/GenBank/DDBJ whole genome shotgun (WGS) entry which is preliminary data.</text>
</comment>
<sequence length="128" mass="14131">MLDLIKQAAKDVAASGNPVEVFEAVVLTPPPGLSIRLKGNGNLVIPKELIVVAELLTKHKRKVKLSSTDITDEETLRGEGPHQHDLTSIVLDNSELEFLNELAAGERVMVIRFAGGQKYWICDRIVQY</sequence>
<evidence type="ECO:0000313" key="2">
    <source>
        <dbReference type="EMBL" id="MCC5467522.1"/>
    </source>
</evidence>
<evidence type="ECO:0000313" key="3">
    <source>
        <dbReference type="Proteomes" id="UP001165492"/>
    </source>
</evidence>
<dbReference type="Proteomes" id="UP001165492">
    <property type="component" value="Unassembled WGS sequence"/>
</dbReference>
<keyword evidence="3" id="KW-1185">Reference proteome</keyword>
<protein>
    <submittedName>
        <fullName evidence="2">DUF2577 domain-containing protein</fullName>
    </submittedName>
</protein>
<organism evidence="2 3">
    <name type="scientific">Pelosinus baikalensis</name>
    <dbReference type="NCBI Taxonomy" id="2892015"/>
    <lineage>
        <taxon>Bacteria</taxon>
        <taxon>Bacillati</taxon>
        <taxon>Bacillota</taxon>
        <taxon>Negativicutes</taxon>
        <taxon>Selenomonadales</taxon>
        <taxon>Sporomusaceae</taxon>
        <taxon>Pelosinus</taxon>
    </lineage>
</organism>
<dbReference type="EMBL" id="JAJHJB010000034">
    <property type="protein sequence ID" value="MCC5467522.1"/>
    <property type="molecule type" value="Genomic_DNA"/>
</dbReference>
<accession>A0ABS8HZH6</accession>
<proteinExistence type="predicted"/>
<dbReference type="Pfam" id="PF10844">
    <property type="entry name" value="DUF2577"/>
    <property type="match status" value="1"/>
</dbReference>